<dbReference type="GO" id="GO:0005789">
    <property type="term" value="C:endoplasmic reticulum membrane"/>
    <property type="evidence" value="ECO:0007669"/>
    <property type="project" value="TreeGrafter"/>
</dbReference>
<evidence type="ECO:0000313" key="10">
    <source>
        <dbReference type="EMBL" id="CAD7195555.1"/>
    </source>
</evidence>
<evidence type="ECO:0000256" key="1">
    <source>
        <dbReference type="ARBA" id="ARBA00004370"/>
    </source>
</evidence>
<dbReference type="PANTHER" id="PTHR15858:SF0">
    <property type="entry name" value="IMMEDIATE EARLY RESPONSE 3-INTERACTING PROTEIN 1"/>
    <property type="match status" value="1"/>
</dbReference>
<comment type="function">
    <text evidence="9">Regulator of endoplasmic reticulum secretion that acts as a key determinant of brain size. Required for secretion of extracellular matrix proteins. Required for correct brain development by depositing sufficient extracellular matrix proteins for tissue integrity and the proliferation of neural progenitors. Acts as a regulator of the unfolded protein response (UPR).</text>
</comment>
<keyword evidence="6" id="KW-1133">Transmembrane helix</keyword>
<evidence type="ECO:0000256" key="5">
    <source>
        <dbReference type="ARBA" id="ARBA00022927"/>
    </source>
</evidence>
<dbReference type="AlphaFoldDB" id="A0A7R8VBW1"/>
<dbReference type="GO" id="GO:0000139">
    <property type="term" value="C:Golgi membrane"/>
    <property type="evidence" value="ECO:0007669"/>
    <property type="project" value="TreeGrafter"/>
</dbReference>
<evidence type="ECO:0000256" key="7">
    <source>
        <dbReference type="ARBA" id="ARBA00023136"/>
    </source>
</evidence>
<protein>
    <recommendedName>
        <fullName evidence="2">Immediate early response 3-interacting protein 1</fullName>
    </recommendedName>
</protein>
<keyword evidence="5" id="KW-0653">Protein transport</keyword>
<dbReference type="PANTHER" id="PTHR15858">
    <property type="entry name" value="IMMEDIATE EARLY RESPONSE 3-INTERACTING PROTEIN 1"/>
    <property type="match status" value="1"/>
</dbReference>
<evidence type="ECO:0000256" key="3">
    <source>
        <dbReference type="ARBA" id="ARBA00022448"/>
    </source>
</evidence>
<evidence type="ECO:0000256" key="6">
    <source>
        <dbReference type="ARBA" id="ARBA00022989"/>
    </source>
</evidence>
<reference evidence="10" key="1">
    <citation type="submission" date="2020-11" db="EMBL/GenBank/DDBJ databases">
        <authorList>
            <person name="Tran Van P."/>
        </authorList>
    </citation>
    <scope>NUCLEOTIDE SEQUENCE</scope>
</reference>
<name>A0A7R8VBW1_TIMDO</name>
<dbReference type="GO" id="GO:0006888">
    <property type="term" value="P:endoplasmic reticulum to Golgi vesicle-mediated transport"/>
    <property type="evidence" value="ECO:0007669"/>
    <property type="project" value="TreeGrafter"/>
</dbReference>
<gene>
    <name evidence="10" type="ORF">TDIB3V08_LOCUS1938</name>
</gene>
<organism evidence="10">
    <name type="scientific">Timema douglasi</name>
    <name type="common">Walking stick</name>
    <dbReference type="NCBI Taxonomy" id="61478"/>
    <lineage>
        <taxon>Eukaryota</taxon>
        <taxon>Metazoa</taxon>
        <taxon>Ecdysozoa</taxon>
        <taxon>Arthropoda</taxon>
        <taxon>Hexapoda</taxon>
        <taxon>Insecta</taxon>
        <taxon>Pterygota</taxon>
        <taxon>Neoptera</taxon>
        <taxon>Polyneoptera</taxon>
        <taxon>Phasmatodea</taxon>
        <taxon>Timematodea</taxon>
        <taxon>Timematoidea</taxon>
        <taxon>Timematidae</taxon>
        <taxon>Timema</taxon>
    </lineage>
</organism>
<dbReference type="Pfam" id="PF08571">
    <property type="entry name" value="Yos1"/>
    <property type="match status" value="1"/>
</dbReference>
<evidence type="ECO:0000256" key="2">
    <source>
        <dbReference type="ARBA" id="ARBA00016434"/>
    </source>
</evidence>
<keyword evidence="3" id="KW-0813">Transport</keyword>
<evidence type="ECO:0000256" key="9">
    <source>
        <dbReference type="ARBA" id="ARBA00045999"/>
    </source>
</evidence>
<dbReference type="GO" id="GO:0015031">
    <property type="term" value="P:protein transport"/>
    <property type="evidence" value="ECO:0007669"/>
    <property type="project" value="UniProtKB-KW"/>
</dbReference>
<evidence type="ECO:0000256" key="4">
    <source>
        <dbReference type="ARBA" id="ARBA00022692"/>
    </source>
</evidence>
<comment type="similarity">
    <text evidence="8">Belongs to the YOS1 family.</text>
</comment>
<keyword evidence="7" id="KW-0472">Membrane</keyword>
<sequence>MKLQLAPRNAQELNLAQGAQQNSRCTETSHSNRFCFDHVRSFQTTVACHLLIHSLLPLENRHVIDVRHTSAERWGTCRGLALYLAQSTLVGFDHRLTKPVMADTRIAGLPLTGLQIDIILASLLCLNAVCVLHEERFLAKMGWGANHNIQGFGEQPTIKSQVLHLVSF</sequence>
<accession>A0A7R8VBW1</accession>
<comment type="subcellular location">
    <subcellularLocation>
        <location evidence="1">Membrane</location>
    </subcellularLocation>
</comment>
<dbReference type="EMBL" id="OA564786">
    <property type="protein sequence ID" value="CAD7195555.1"/>
    <property type="molecule type" value="Genomic_DNA"/>
</dbReference>
<evidence type="ECO:0000256" key="8">
    <source>
        <dbReference type="ARBA" id="ARBA00024203"/>
    </source>
</evidence>
<keyword evidence="4" id="KW-0812">Transmembrane</keyword>
<proteinExistence type="inferred from homology"/>
<dbReference type="GO" id="GO:0030134">
    <property type="term" value="C:COPII-coated ER to Golgi transport vesicle"/>
    <property type="evidence" value="ECO:0007669"/>
    <property type="project" value="TreeGrafter"/>
</dbReference>
<dbReference type="InterPro" id="IPR013880">
    <property type="entry name" value="Yos1"/>
</dbReference>